<dbReference type="Proteomes" id="UP000887013">
    <property type="component" value="Unassembled WGS sequence"/>
</dbReference>
<sequence>MQKKDLTPTIASVWRSSHVDGRALWEIPTSPRDGAAADIARCYTVDRERRSLEVRQPATSPNLQLPRRGCLVNVHADR</sequence>
<comment type="caution">
    <text evidence="1">The sequence shown here is derived from an EMBL/GenBank/DDBJ whole genome shotgun (WGS) entry which is preliminary data.</text>
</comment>
<organism evidence="1 2">
    <name type="scientific">Nephila pilipes</name>
    <name type="common">Giant wood spider</name>
    <name type="synonym">Nephila maculata</name>
    <dbReference type="NCBI Taxonomy" id="299642"/>
    <lineage>
        <taxon>Eukaryota</taxon>
        <taxon>Metazoa</taxon>
        <taxon>Ecdysozoa</taxon>
        <taxon>Arthropoda</taxon>
        <taxon>Chelicerata</taxon>
        <taxon>Arachnida</taxon>
        <taxon>Araneae</taxon>
        <taxon>Araneomorphae</taxon>
        <taxon>Entelegynae</taxon>
        <taxon>Araneoidea</taxon>
        <taxon>Nephilidae</taxon>
        <taxon>Nephila</taxon>
    </lineage>
</organism>
<proteinExistence type="predicted"/>
<keyword evidence="2" id="KW-1185">Reference proteome</keyword>
<evidence type="ECO:0000313" key="1">
    <source>
        <dbReference type="EMBL" id="GFS54316.1"/>
    </source>
</evidence>
<dbReference type="EMBL" id="BMAW01046238">
    <property type="protein sequence ID" value="GFS54316.1"/>
    <property type="molecule type" value="Genomic_DNA"/>
</dbReference>
<gene>
    <name evidence="1" type="ORF">NPIL_363371</name>
</gene>
<accession>A0A8X6IPB5</accession>
<name>A0A8X6IPB5_NEPPI</name>
<evidence type="ECO:0000313" key="2">
    <source>
        <dbReference type="Proteomes" id="UP000887013"/>
    </source>
</evidence>
<dbReference type="AlphaFoldDB" id="A0A8X6IPB5"/>
<protein>
    <submittedName>
        <fullName evidence="1">Uncharacterized protein</fullName>
    </submittedName>
</protein>
<reference evidence="1" key="1">
    <citation type="submission" date="2020-08" db="EMBL/GenBank/DDBJ databases">
        <title>Multicomponent nature underlies the extraordinary mechanical properties of spider dragline silk.</title>
        <authorList>
            <person name="Kono N."/>
            <person name="Nakamura H."/>
            <person name="Mori M."/>
            <person name="Yoshida Y."/>
            <person name="Ohtoshi R."/>
            <person name="Malay A.D."/>
            <person name="Moran D.A.P."/>
            <person name="Tomita M."/>
            <person name="Numata K."/>
            <person name="Arakawa K."/>
        </authorList>
    </citation>
    <scope>NUCLEOTIDE SEQUENCE</scope>
</reference>